<organism evidence="2 3">
    <name type="scientific">Planobispora rosea</name>
    <dbReference type="NCBI Taxonomy" id="35762"/>
    <lineage>
        <taxon>Bacteria</taxon>
        <taxon>Bacillati</taxon>
        <taxon>Actinomycetota</taxon>
        <taxon>Actinomycetes</taxon>
        <taxon>Streptosporangiales</taxon>
        <taxon>Streptosporangiaceae</taxon>
        <taxon>Planobispora</taxon>
    </lineage>
</organism>
<dbReference type="Pfam" id="PF11716">
    <property type="entry name" value="MDMPI_N"/>
    <property type="match status" value="1"/>
</dbReference>
<accession>A0A8J3S8V9</accession>
<feature type="domain" description="Mycothiol-dependent maleylpyruvate isomerase metal-binding" evidence="1">
    <location>
        <begin position="9"/>
        <end position="80"/>
    </location>
</feature>
<proteinExistence type="predicted"/>
<name>A0A8J3S8V9_PLARO</name>
<evidence type="ECO:0000313" key="3">
    <source>
        <dbReference type="Proteomes" id="UP000655044"/>
    </source>
</evidence>
<dbReference type="AlphaFoldDB" id="A0A8J3S8V9"/>
<keyword evidence="3" id="KW-1185">Reference proteome</keyword>
<protein>
    <submittedName>
        <fullName evidence="2">TIGR03086 family protein</fullName>
    </submittedName>
</protein>
<dbReference type="Gene3D" id="1.20.120.450">
    <property type="entry name" value="dinb family like domain"/>
    <property type="match status" value="1"/>
</dbReference>
<dbReference type="Proteomes" id="UP000655044">
    <property type="component" value="Unassembled WGS sequence"/>
</dbReference>
<dbReference type="EMBL" id="BOOI01000091">
    <property type="protein sequence ID" value="GIH88830.1"/>
    <property type="molecule type" value="Genomic_DNA"/>
</dbReference>
<dbReference type="GO" id="GO:0046872">
    <property type="term" value="F:metal ion binding"/>
    <property type="evidence" value="ECO:0007669"/>
    <property type="project" value="InterPro"/>
</dbReference>
<gene>
    <name evidence="2" type="ORF">Pro02_72380</name>
</gene>
<dbReference type="NCBIfam" id="TIGR03083">
    <property type="entry name" value="maleylpyruvate isomerase family mycothiol-dependent enzyme"/>
    <property type="match status" value="1"/>
</dbReference>
<dbReference type="SUPFAM" id="SSF109854">
    <property type="entry name" value="DinB/YfiT-like putative metalloenzymes"/>
    <property type="match status" value="1"/>
</dbReference>
<comment type="caution">
    <text evidence="2">The sequence shown here is derived from an EMBL/GenBank/DDBJ whole genome shotgun (WGS) entry which is preliminary data.</text>
</comment>
<evidence type="ECO:0000313" key="2">
    <source>
        <dbReference type="EMBL" id="GIH88830.1"/>
    </source>
</evidence>
<reference evidence="2" key="1">
    <citation type="submission" date="2021-01" db="EMBL/GenBank/DDBJ databases">
        <title>Whole genome shotgun sequence of Planobispora rosea NBRC 15558.</title>
        <authorList>
            <person name="Komaki H."/>
            <person name="Tamura T."/>
        </authorList>
    </citation>
    <scope>NUCLEOTIDE SEQUENCE</scope>
    <source>
        <strain evidence="2">NBRC 15558</strain>
    </source>
</reference>
<evidence type="ECO:0000259" key="1">
    <source>
        <dbReference type="Pfam" id="PF11716"/>
    </source>
</evidence>
<dbReference type="InterPro" id="IPR017520">
    <property type="entry name" value="CHP03086"/>
</dbReference>
<dbReference type="InterPro" id="IPR024344">
    <property type="entry name" value="MDMPI_metal-binding"/>
</dbReference>
<dbReference type="NCBIfam" id="TIGR03086">
    <property type="entry name" value="TIGR03086 family metal-binding protein"/>
    <property type="match status" value="1"/>
</dbReference>
<sequence length="180" mass="20208">MTRMNEMLSRAADRTVNVVRGIREDQYGLPTPCSEYDVRTLLGHLSWVALLFEALARKEPMPPEDNEPEALETRVRGMVEGWSRQEAFEGESPMMKLPMTVVFQMGLGDLVFHGWDLARATGQDYEVDPETAEAMRIYAEQMAPMARQNGVVGDEVPVPQDAPSFDRALGLLGRDPAWKP</sequence>
<dbReference type="InterPro" id="IPR017517">
    <property type="entry name" value="Maleyloyr_isom"/>
</dbReference>
<dbReference type="InterPro" id="IPR034660">
    <property type="entry name" value="DinB/YfiT-like"/>
</dbReference>